<evidence type="ECO:0000313" key="1">
    <source>
        <dbReference type="EMBL" id="CDF59222.1"/>
    </source>
</evidence>
<sequence length="55" mass="6739">MLEFYFPRKGLKQVNKKWDEIKEKMLEFYFPRKGLKRVILYVNSPLYGAVRILFP</sequence>
<evidence type="ECO:0000313" key="2">
    <source>
        <dbReference type="Proteomes" id="UP000014923"/>
    </source>
</evidence>
<dbReference type="AlphaFoldDB" id="R7RSP5"/>
<protein>
    <submittedName>
        <fullName evidence="1">Uncharacterized protein</fullName>
    </submittedName>
</protein>
<name>R7RSP5_9CLOT</name>
<dbReference type="Proteomes" id="UP000014923">
    <property type="component" value="Unassembled WGS sequence"/>
</dbReference>
<gene>
    <name evidence="1" type="ORF">TCEL_02290</name>
</gene>
<keyword evidence="2" id="KW-1185">Reference proteome</keyword>
<dbReference type="EMBL" id="CAVN010000149">
    <property type="protein sequence ID" value="CDF59222.1"/>
    <property type="molecule type" value="Genomic_DNA"/>
</dbReference>
<proteinExistence type="predicted"/>
<reference evidence="1" key="1">
    <citation type="submission" date="2013-03" db="EMBL/GenBank/DDBJ databases">
        <title>Draft genome sequence of the hydrogen-ethanol-producing anaerobic alkalithermophilic Caloramator celere.</title>
        <authorList>
            <person name="Ciranna A."/>
            <person name="Larjo A."/>
            <person name="Kivisto A."/>
            <person name="Santala V."/>
            <person name="Roos C."/>
            <person name="Karp M."/>
        </authorList>
    </citation>
    <scope>NUCLEOTIDE SEQUENCE [LARGE SCALE GENOMIC DNA]</scope>
    <source>
        <strain evidence="1">DSM 8682</strain>
    </source>
</reference>
<organism evidence="1 2">
    <name type="scientific">Thermobrachium celere DSM 8682</name>
    <dbReference type="NCBI Taxonomy" id="941824"/>
    <lineage>
        <taxon>Bacteria</taxon>
        <taxon>Bacillati</taxon>
        <taxon>Bacillota</taxon>
        <taxon>Clostridia</taxon>
        <taxon>Eubacteriales</taxon>
        <taxon>Clostridiaceae</taxon>
        <taxon>Thermobrachium</taxon>
    </lineage>
</organism>
<accession>R7RSP5</accession>
<dbReference type="HOGENOM" id="CLU_3030971_0_0_9"/>
<comment type="caution">
    <text evidence="1">The sequence shown here is derived from an EMBL/GenBank/DDBJ whole genome shotgun (WGS) entry which is preliminary data.</text>
</comment>